<dbReference type="PANTHER" id="PTHR12286:SF5">
    <property type="entry name" value="SACCHAROPINE DEHYDROGENASE-LIKE OXIDOREDUCTASE"/>
    <property type="match status" value="1"/>
</dbReference>
<reference evidence="7 11" key="3">
    <citation type="journal article" date="2017" name="N. Engl. J. Med.">
        <title>Transmission of Extensively Drug-Resistant Tuberculosis in South Africa.</title>
        <authorList>
            <person name="Shah N.S."/>
            <person name="Auld S.C."/>
            <person name="Brust J.C."/>
            <person name="Mathema B."/>
            <person name="Ismail N."/>
            <person name="Moodley P."/>
            <person name="Mlisana K."/>
            <person name="Allana S."/>
            <person name="Campbell A."/>
            <person name="Mthiyane T."/>
            <person name="Morris N."/>
            <person name="Mpangase P."/>
            <person name="van der Meulen H."/>
            <person name="Omar S.V."/>
            <person name="Brown T.S."/>
            <person name="Narechania A."/>
            <person name="Shaskina E."/>
            <person name="Kapwata T."/>
            <person name="Kreiswirth B."/>
            <person name="Gandhi N.R."/>
        </authorList>
    </citation>
    <scope>NUCLEOTIDE SEQUENCE [LARGE SCALE GENOMIC DNA]</scope>
    <source>
        <strain evidence="7 11">32301_S10</strain>
    </source>
</reference>
<accession>A0A045IDY4</accession>
<reference evidence="5 13" key="7">
    <citation type="submission" date="2021-03" db="EMBL/GenBank/DDBJ databases">
        <title>Whole Genome Sequencing of Mycobacterium tuberculosis clinical isolates from Arunachal Pradesh, India.</title>
        <authorList>
            <person name="Singh S."/>
            <person name="Mudliar S.R."/>
            <person name="Kulsum U."/>
            <person name="Rufai S.B."/>
            <person name="Singh P.K."/>
            <person name="Umpo M."/>
            <person name="Nyori M."/>
        </authorList>
    </citation>
    <scope>NUCLEOTIDE SEQUENCE [LARGE SCALE GENOMIC DNA]</scope>
    <source>
        <strain evidence="5 13">OMICS/BPL/0142/20/SP</strain>
    </source>
</reference>
<dbReference type="Gene3D" id="3.40.50.720">
    <property type="entry name" value="NAD(P)-binding Rossmann-like Domain"/>
    <property type="match status" value="1"/>
</dbReference>
<evidence type="ECO:0000259" key="3">
    <source>
        <dbReference type="Pfam" id="PF03435"/>
    </source>
</evidence>
<dbReference type="EMBL" id="QTBD01000234">
    <property type="protein sequence ID" value="REQ47829.1"/>
    <property type="molecule type" value="Genomic_DNA"/>
</dbReference>
<name>A0A045IDY4_MYCTX</name>
<dbReference type="PANTHER" id="PTHR12286">
    <property type="entry name" value="SACCHAROPINE DEHYDROGENASE-LIKE OXIDOREDUCTASE"/>
    <property type="match status" value="1"/>
</dbReference>
<sequence>MSPAEREFDIVLYGATGFSGKLTAEHLAHSGSTARIALAGRSSERLRGVRMMLGPNAADWPLILADASQPLTLEAMAARAQVVLTTVGPYTRYGLPLVAACAKAGTDYADLTGELMFCRNSIDLYHKQAADTGARIILACGFDSIPSDLNVYQLYRRSVEDGTGELCDTDLVLRSFSQRWVSGGSVATYSEAMRTASSDPEARRLVTDPYTLTTDRGAEPELGAQPDFLRRPGRDLAPELAGFWTGGFVQAPFNTRIVRRSNALQEWAYGRRFRYSETMSLGKSMAAPILAAAVTGTVAGTIGLGNKYFDRLPRRLVERVTPKPGTGPSRKTQERGHYTFETYTTTTTGARYRATFAHNVDAYKSTAVLLAQSGLALALDRDRLAELRGVLTPAAAMGDALLARLPGAGVVMGTTRLS</sequence>
<evidence type="ECO:0000313" key="13">
    <source>
        <dbReference type="Proteomes" id="UP000671119"/>
    </source>
</evidence>
<evidence type="ECO:0000313" key="11">
    <source>
        <dbReference type="Proteomes" id="UP000256381"/>
    </source>
</evidence>
<reference evidence="8 12" key="6">
    <citation type="submission" date="2018-08" db="EMBL/GenBank/DDBJ databases">
        <authorList>
            <person name="Fokvardsen B D."/>
            <person name="Norman A."/>
        </authorList>
    </citation>
    <scope>NUCLEOTIDE SEQUENCE [LARGE SCALE GENOMIC DNA]</scope>
    <source>
        <strain evidence="8 12">DKC2</strain>
    </source>
</reference>
<dbReference type="Proteomes" id="UP000050139">
    <property type="component" value="Unassembled WGS sequence"/>
</dbReference>
<evidence type="ECO:0000313" key="5">
    <source>
        <dbReference type="EMBL" id="MBP0682947.1"/>
    </source>
</evidence>
<reference evidence="6 10" key="4">
    <citation type="submission" date="2017-02" db="EMBL/GenBank/DDBJ databases">
        <title>Protein polymorphisms may explain contrasting epidemiological fitness of two variants of a multidrug-resistant Mycobacterium tuberculosis strain.</title>
        <authorList>
            <person name="Bigi M.M."/>
            <person name="Lopez B."/>
            <person name="Blanco F.C."/>
            <person name="Sasiain M.C."/>
            <person name="De La Barrera S."/>
            <person name="Ritacco V."/>
            <person name="Bigi F."/>
            <person name="Soria M.A."/>
        </authorList>
    </citation>
    <scope>NUCLEOTIDE SEQUENCE [LARGE SCALE GENOMIC DNA]</scope>
    <source>
        <strain evidence="6 10">6548</strain>
    </source>
</reference>
<evidence type="ECO:0000313" key="4">
    <source>
        <dbReference type="EMBL" id="CLW30441.1"/>
    </source>
</evidence>
<dbReference type="EMBL" id="COPH01000016">
    <property type="protein sequence ID" value="CLW30441.1"/>
    <property type="molecule type" value="Genomic_DNA"/>
</dbReference>
<proteinExistence type="inferred from homology"/>
<dbReference type="OMA" id="GPYQLYG"/>
<dbReference type="GO" id="GO:0016491">
    <property type="term" value="F:oxidoreductase activity"/>
    <property type="evidence" value="ECO:0007669"/>
    <property type="project" value="UniProtKB-KW"/>
</dbReference>
<comment type="similarity">
    <text evidence="1">Belongs to the saccharopine dehydrogenase family. Enoyl reductase subfamily.</text>
</comment>
<evidence type="ECO:0000313" key="8">
    <source>
        <dbReference type="EMBL" id="VCU51237.1"/>
    </source>
</evidence>
<dbReference type="GO" id="GO:0009247">
    <property type="term" value="P:glycolipid biosynthetic process"/>
    <property type="evidence" value="ECO:0007669"/>
    <property type="project" value="TreeGrafter"/>
</dbReference>
<evidence type="ECO:0000313" key="10">
    <source>
        <dbReference type="Proteomes" id="UP000189452"/>
    </source>
</evidence>
<dbReference type="InterPro" id="IPR005097">
    <property type="entry name" value="Sacchrp_dh_NADP-bd"/>
</dbReference>
<evidence type="ECO:0000313" key="6">
    <source>
        <dbReference type="EMBL" id="OMH60896.1"/>
    </source>
</evidence>
<dbReference type="EC" id="1.3.1.-" evidence="6"/>
<keyword evidence="2 6" id="KW-0560">Oxidoreductase</keyword>
<dbReference type="Proteomes" id="UP000256381">
    <property type="component" value="Unassembled WGS sequence"/>
</dbReference>
<dbReference type="EMBL" id="LR027516">
    <property type="protein sequence ID" value="VCU51237.1"/>
    <property type="molecule type" value="Genomic_DNA"/>
</dbReference>
<dbReference type="AlphaFoldDB" id="A0A045IDY4"/>
<dbReference type="FunFam" id="3.40.50.720:FF:000413">
    <property type="entry name" value="Trans-acting enoyl reductase"/>
    <property type="match status" value="1"/>
</dbReference>
<dbReference type="Proteomes" id="UP000671119">
    <property type="component" value="Unassembled WGS sequence"/>
</dbReference>
<evidence type="ECO:0000256" key="2">
    <source>
        <dbReference type="ARBA" id="ARBA00023002"/>
    </source>
</evidence>
<protein>
    <submittedName>
        <fullName evidence="6 8">Enoyl reductase</fullName>
        <ecNumber evidence="6">1.3.1.-</ecNumber>
    </submittedName>
</protein>
<dbReference type="RefSeq" id="WP_003414903.1">
    <property type="nucleotide sequence ID" value="NZ_AP017901.1"/>
</dbReference>
<dbReference type="EMBL" id="LWDQ01000001">
    <property type="protein sequence ID" value="OMH60896.1"/>
    <property type="molecule type" value="Genomic_DNA"/>
</dbReference>
<evidence type="ECO:0000313" key="9">
    <source>
        <dbReference type="Proteomes" id="UP000050139"/>
    </source>
</evidence>
<dbReference type="SUPFAM" id="SSF51735">
    <property type="entry name" value="NAD(P)-binding Rossmann-fold domains"/>
    <property type="match status" value="1"/>
</dbReference>
<gene>
    <name evidence="6" type="ORF">A4S10_03081</name>
    <name evidence="8" type="ORF">DKC2_3140</name>
    <name evidence="7" type="ORF">DSJ38_21130</name>
    <name evidence="4" type="ORF">ERS094118_02301</name>
    <name evidence="5" type="ORF">J8J21_07400</name>
</gene>
<dbReference type="GO" id="GO:0005886">
    <property type="term" value="C:plasma membrane"/>
    <property type="evidence" value="ECO:0007669"/>
    <property type="project" value="TreeGrafter"/>
</dbReference>
<evidence type="ECO:0000313" key="12">
    <source>
        <dbReference type="Proteomes" id="UP000300237"/>
    </source>
</evidence>
<evidence type="ECO:0000313" key="7">
    <source>
        <dbReference type="EMBL" id="REQ47829.1"/>
    </source>
</evidence>
<dbReference type="Pfam" id="PF03435">
    <property type="entry name" value="Sacchrp_dh_NADP"/>
    <property type="match status" value="1"/>
</dbReference>
<dbReference type="Proteomes" id="UP000300237">
    <property type="component" value="Chromosome"/>
</dbReference>
<reference evidence="7" key="5">
    <citation type="submission" date="2018-07" db="EMBL/GenBank/DDBJ databases">
        <authorList>
            <person name="Shah S."/>
            <person name="Brown T."/>
            <person name="Auld S."/>
            <person name="Bratton K."/>
            <person name="Narechania A."/>
            <person name="Mathema B."/>
            <person name="Gandhi N."/>
        </authorList>
    </citation>
    <scope>NUCLEOTIDE SEQUENCE</scope>
    <source>
        <strain evidence="7">32301_S10</strain>
    </source>
</reference>
<reference evidence="4 9" key="1">
    <citation type="submission" date="2015-03" db="EMBL/GenBank/DDBJ databases">
        <authorList>
            <consortium name="Pathogen Informatics"/>
            <person name="Murphy D."/>
        </authorList>
    </citation>
    <scope>NUCLEOTIDE SEQUENCE [LARGE SCALE GENOMIC DNA]</scope>
    <source>
        <strain evidence="4 9">0268S</strain>
    </source>
</reference>
<evidence type="ECO:0000256" key="1">
    <source>
        <dbReference type="ARBA" id="ARBA00010591"/>
    </source>
</evidence>
<dbReference type="InterPro" id="IPR036291">
    <property type="entry name" value="NAD(P)-bd_dom_sf"/>
</dbReference>
<dbReference type="EMBL" id="JAGIZI010000008">
    <property type="protein sequence ID" value="MBP0682947.1"/>
    <property type="molecule type" value="Genomic_DNA"/>
</dbReference>
<organism evidence="6 10">
    <name type="scientific">Mycobacterium tuberculosis</name>
    <dbReference type="NCBI Taxonomy" id="1773"/>
    <lineage>
        <taxon>Bacteria</taxon>
        <taxon>Bacillati</taxon>
        <taxon>Actinomycetota</taxon>
        <taxon>Actinomycetes</taxon>
        <taxon>Mycobacteriales</taxon>
        <taxon>Mycobacteriaceae</taxon>
        <taxon>Mycobacterium</taxon>
        <taxon>Mycobacterium tuberculosis complex</taxon>
    </lineage>
</organism>
<feature type="domain" description="Saccharopine dehydrogenase NADP binding" evidence="3">
    <location>
        <begin position="10"/>
        <end position="135"/>
    </location>
</feature>
<dbReference type="Proteomes" id="UP000189452">
    <property type="component" value="Chromosome"/>
</dbReference>
<dbReference type="InterPro" id="IPR051276">
    <property type="entry name" value="Saccharopine_DH-like_oxidrdct"/>
</dbReference>
<reference evidence="6 10" key="2">
    <citation type="submission" date="2016-04" db="EMBL/GenBank/DDBJ databases">
        <authorList>
            <person name="Bigi M."/>
            <person name="Bigi F."/>
            <person name="Soria M.A."/>
        </authorList>
    </citation>
    <scope>NUCLEOTIDE SEQUENCE [LARGE SCALE GENOMIC DNA]</scope>
    <source>
        <strain evidence="6 10">6548</strain>
    </source>
</reference>